<proteinExistence type="predicted"/>
<evidence type="ECO:0000256" key="2">
    <source>
        <dbReference type="SAM" id="Phobius"/>
    </source>
</evidence>
<evidence type="ECO:0000313" key="4">
    <source>
        <dbReference type="Proteomes" id="UP000655016"/>
    </source>
</evidence>
<keyword evidence="2" id="KW-0812">Transmembrane</keyword>
<organism evidence="3 4">
    <name type="scientific">Flavobacterium limi</name>
    <dbReference type="NCBI Taxonomy" id="2045105"/>
    <lineage>
        <taxon>Bacteria</taxon>
        <taxon>Pseudomonadati</taxon>
        <taxon>Bacteroidota</taxon>
        <taxon>Flavobacteriia</taxon>
        <taxon>Flavobacteriales</taxon>
        <taxon>Flavobacteriaceae</taxon>
        <taxon>Flavobacterium</taxon>
    </lineage>
</organism>
<keyword evidence="2" id="KW-0472">Membrane</keyword>
<feature type="compositionally biased region" description="Polar residues" evidence="1">
    <location>
        <begin position="116"/>
        <end position="131"/>
    </location>
</feature>
<feature type="region of interest" description="Disordered" evidence="1">
    <location>
        <begin position="116"/>
        <end position="137"/>
    </location>
</feature>
<accession>A0ABQ1TL61</accession>
<dbReference type="RefSeq" id="WP_163392835.1">
    <property type="nucleotide sequence ID" value="NZ_BMKP01000001.1"/>
</dbReference>
<feature type="transmembrane region" description="Helical" evidence="2">
    <location>
        <begin position="21"/>
        <end position="38"/>
    </location>
</feature>
<reference evidence="4" key="1">
    <citation type="journal article" date="2019" name="Int. J. Syst. Evol. Microbiol.">
        <title>The Global Catalogue of Microorganisms (GCM) 10K type strain sequencing project: providing services to taxonomists for standard genome sequencing and annotation.</title>
        <authorList>
            <consortium name="The Broad Institute Genomics Platform"/>
            <consortium name="The Broad Institute Genome Sequencing Center for Infectious Disease"/>
            <person name="Wu L."/>
            <person name="Ma J."/>
        </authorList>
    </citation>
    <scope>NUCLEOTIDE SEQUENCE [LARGE SCALE GENOMIC DNA]</scope>
    <source>
        <strain evidence="4">CGMCC 1.16060</strain>
    </source>
</reference>
<feature type="transmembrane region" description="Helical" evidence="2">
    <location>
        <begin position="58"/>
        <end position="81"/>
    </location>
</feature>
<protein>
    <submittedName>
        <fullName evidence="3">Uncharacterized protein</fullName>
    </submittedName>
</protein>
<comment type="caution">
    <text evidence="3">The sequence shown here is derived from an EMBL/GenBank/DDBJ whole genome shotgun (WGS) entry which is preliminary data.</text>
</comment>
<keyword evidence="2" id="KW-1133">Transmembrane helix</keyword>
<keyword evidence="4" id="KW-1185">Reference proteome</keyword>
<evidence type="ECO:0000313" key="3">
    <source>
        <dbReference type="EMBL" id="GGE96301.1"/>
    </source>
</evidence>
<evidence type="ECO:0000256" key="1">
    <source>
        <dbReference type="SAM" id="MobiDB-lite"/>
    </source>
</evidence>
<gene>
    <name evidence="3" type="ORF">GCM10011518_01980</name>
</gene>
<dbReference type="EMBL" id="BMKP01000001">
    <property type="protein sequence ID" value="GGE96301.1"/>
    <property type="molecule type" value="Genomic_DNA"/>
</dbReference>
<name>A0ABQ1TL61_9FLAO</name>
<dbReference type="Proteomes" id="UP000655016">
    <property type="component" value="Unassembled WGS sequence"/>
</dbReference>
<sequence>MQIKNIEGLSVSQIRDMVQQGGKFVVFPYTISFILMTLKRSSDIYFIKADENTFKYSYGFVFLNLIVGWWGFPWGPIYTIGSAYHHIVGGKDLTLEIMSHLTQHDPEANTSSYNINGVESSNQGSGNTETPVYNIPV</sequence>